<sequence>MLGGRALLIVDGAPPKSVATGGVYKGVKVISTDGDGAVLEIAGKRRSLQVGDAPASVGPSTDPAAGTKAVLTASSGGHFLAQGQINGKAVPMMVDTGASLVSLSVQEAQRLGIDYKAGTPAQVSTANGVIPVWRVKLSSVRVGDVLVYDVDSVVTSGSMPYVLLGNSFLAHFQMTRTNDQMVLEKRY</sequence>
<dbReference type="NCBIfam" id="TIGR02281">
    <property type="entry name" value="clan_AA_DTGA"/>
    <property type="match status" value="1"/>
</dbReference>
<dbReference type="InterPro" id="IPR011969">
    <property type="entry name" value="Clan_AA_Asp_peptidase_C"/>
</dbReference>
<dbReference type="EMBL" id="QFZK01000003">
    <property type="protein sequence ID" value="RFO97817.1"/>
    <property type="molecule type" value="Genomic_DNA"/>
</dbReference>
<reference evidence="1 2" key="1">
    <citation type="submission" date="2018-05" db="EMBL/GenBank/DDBJ databases">
        <title>Rhodoferax soyangensis sp.nov., isolated from an oligotrophic freshwater lake.</title>
        <authorList>
            <person name="Park M."/>
        </authorList>
    </citation>
    <scope>NUCLEOTIDE SEQUENCE [LARGE SCALE GENOMIC DNA]</scope>
    <source>
        <strain evidence="1 2">IMCC26218</strain>
    </source>
</reference>
<evidence type="ECO:0000313" key="2">
    <source>
        <dbReference type="Proteomes" id="UP000260665"/>
    </source>
</evidence>
<proteinExistence type="predicted"/>
<name>A0A3E1REM8_9BURK</name>
<evidence type="ECO:0000313" key="1">
    <source>
        <dbReference type="EMBL" id="RFO97817.1"/>
    </source>
</evidence>
<keyword evidence="1" id="KW-0645">Protease</keyword>
<dbReference type="SUPFAM" id="SSF50630">
    <property type="entry name" value="Acid proteases"/>
    <property type="match status" value="1"/>
</dbReference>
<comment type="caution">
    <text evidence="1">The sequence shown here is derived from an EMBL/GenBank/DDBJ whole genome shotgun (WGS) entry which is preliminary data.</text>
</comment>
<protein>
    <submittedName>
        <fullName evidence="1">TIGR02281 family clan AA aspartic protease</fullName>
    </submittedName>
</protein>
<keyword evidence="1" id="KW-0378">Hydrolase</keyword>
<dbReference type="GO" id="GO:0008233">
    <property type="term" value="F:peptidase activity"/>
    <property type="evidence" value="ECO:0007669"/>
    <property type="project" value="UniProtKB-KW"/>
</dbReference>
<dbReference type="OrthoDB" id="185963at2"/>
<dbReference type="InterPro" id="IPR021109">
    <property type="entry name" value="Peptidase_aspartic_dom_sf"/>
</dbReference>
<dbReference type="Pfam" id="PF13975">
    <property type="entry name" value="gag-asp_proteas"/>
    <property type="match status" value="1"/>
</dbReference>
<dbReference type="AlphaFoldDB" id="A0A3E1REM8"/>
<keyword evidence="2" id="KW-1185">Reference proteome</keyword>
<dbReference type="Gene3D" id="2.40.70.10">
    <property type="entry name" value="Acid Proteases"/>
    <property type="match status" value="1"/>
</dbReference>
<dbReference type="InterPro" id="IPR034122">
    <property type="entry name" value="Retropepsin-like_bacterial"/>
</dbReference>
<dbReference type="GO" id="GO:0006508">
    <property type="term" value="P:proteolysis"/>
    <property type="evidence" value="ECO:0007669"/>
    <property type="project" value="UniProtKB-KW"/>
</dbReference>
<gene>
    <name evidence="1" type="ORF">DIC66_07760</name>
</gene>
<dbReference type="Proteomes" id="UP000260665">
    <property type="component" value="Unassembled WGS sequence"/>
</dbReference>
<dbReference type="CDD" id="cd05483">
    <property type="entry name" value="retropepsin_like_bacteria"/>
    <property type="match status" value="1"/>
</dbReference>
<accession>A0A3E1REM8</accession>
<organism evidence="1 2">
    <name type="scientific">Rhodoferax lacus</name>
    <dbReference type="NCBI Taxonomy" id="2184758"/>
    <lineage>
        <taxon>Bacteria</taxon>
        <taxon>Pseudomonadati</taxon>
        <taxon>Pseudomonadota</taxon>
        <taxon>Betaproteobacteria</taxon>
        <taxon>Burkholderiales</taxon>
        <taxon>Comamonadaceae</taxon>
        <taxon>Rhodoferax</taxon>
    </lineage>
</organism>